<evidence type="ECO:0000313" key="2">
    <source>
        <dbReference type="Proteomes" id="UP001516400"/>
    </source>
</evidence>
<gene>
    <name evidence="1" type="ORF">HHI36_019593</name>
</gene>
<evidence type="ECO:0000313" key="1">
    <source>
        <dbReference type="EMBL" id="KAL3274809.1"/>
    </source>
</evidence>
<accession>A0ABD2N8A0</accession>
<protein>
    <submittedName>
        <fullName evidence="1">Uncharacterized protein</fullName>
    </submittedName>
</protein>
<name>A0ABD2N8A0_9CUCU</name>
<dbReference type="Proteomes" id="UP001516400">
    <property type="component" value="Unassembled WGS sequence"/>
</dbReference>
<keyword evidence="2" id="KW-1185">Reference proteome</keyword>
<dbReference type="EMBL" id="JABFTP020000083">
    <property type="protein sequence ID" value="KAL3274809.1"/>
    <property type="molecule type" value="Genomic_DNA"/>
</dbReference>
<proteinExistence type="predicted"/>
<dbReference type="AlphaFoldDB" id="A0ABD2N8A0"/>
<reference evidence="1 2" key="1">
    <citation type="journal article" date="2021" name="BMC Biol.">
        <title>Horizontally acquired antibacterial genes associated with adaptive radiation of ladybird beetles.</title>
        <authorList>
            <person name="Li H.S."/>
            <person name="Tang X.F."/>
            <person name="Huang Y.H."/>
            <person name="Xu Z.Y."/>
            <person name="Chen M.L."/>
            <person name="Du X.Y."/>
            <person name="Qiu B.Y."/>
            <person name="Chen P.T."/>
            <person name="Zhang W."/>
            <person name="Slipinski A."/>
            <person name="Escalona H.E."/>
            <person name="Waterhouse R.M."/>
            <person name="Zwick A."/>
            <person name="Pang H."/>
        </authorList>
    </citation>
    <scope>NUCLEOTIDE SEQUENCE [LARGE SCALE GENOMIC DNA]</scope>
    <source>
        <strain evidence="1">SYSU2018</strain>
    </source>
</reference>
<sequence>VDLEKSIAIVKFKLSSILQEQNEGSHFPSFQVITNRIRGEIHHKAGSTLRCQEDDRQSLIHVVDVVKFIARRSAKGVAAHVILLEISDNI</sequence>
<comment type="caution">
    <text evidence="1">The sequence shown here is derived from an EMBL/GenBank/DDBJ whole genome shotgun (WGS) entry which is preliminary data.</text>
</comment>
<organism evidence="1 2">
    <name type="scientific">Cryptolaemus montrouzieri</name>
    <dbReference type="NCBI Taxonomy" id="559131"/>
    <lineage>
        <taxon>Eukaryota</taxon>
        <taxon>Metazoa</taxon>
        <taxon>Ecdysozoa</taxon>
        <taxon>Arthropoda</taxon>
        <taxon>Hexapoda</taxon>
        <taxon>Insecta</taxon>
        <taxon>Pterygota</taxon>
        <taxon>Neoptera</taxon>
        <taxon>Endopterygota</taxon>
        <taxon>Coleoptera</taxon>
        <taxon>Polyphaga</taxon>
        <taxon>Cucujiformia</taxon>
        <taxon>Coccinelloidea</taxon>
        <taxon>Coccinellidae</taxon>
        <taxon>Scymninae</taxon>
        <taxon>Scymnini</taxon>
        <taxon>Cryptolaemus</taxon>
    </lineage>
</organism>
<feature type="non-terminal residue" evidence="1">
    <location>
        <position position="1"/>
    </location>
</feature>